<protein>
    <submittedName>
        <fullName evidence="1">Uncharacterized protein</fullName>
    </submittedName>
</protein>
<gene>
    <name evidence="1" type="ORF">N7509_005494</name>
</gene>
<reference evidence="1" key="2">
    <citation type="journal article" date="2023" name="IMA Fungus">
        <title>Comparative genomic study of the Penicillium genus elucidates a diverse pangenome and 15 lateral gene transfer events.</title>
        <authorList>
            <person name="Petersen C."/>
            <person name="Sorensen T."/>
            <person name="Nielsen M.R."/>
            <person name="Sondergaard T.E."/>
            <person name="Sorensen J.L."/>
            <person name="Fitzpatrick D.A."/>
            <person name="Frisvad J.C."/>
            <person name="Nielsen K.L."/>
        </authorList>
    </citation>
    <scope>NUCLEOTIDE SEQUENCE</scope>
    <source>
        <strain evidence="1">IBT 29677</strain>
    </source>
</reference>
<accession>A0A9X0BA32</accession>
<dbReference type="AlphaFoldDB" id="A0A9X0BA32"/>
<proteinExistence type="predicted"/>
<evidence type="ECO:0000313" key="1">
    <source>
        <dbReference type="EMBL" id="KAJ5397381.1"/>
    </source>
</evidence>
<dbReference type="RefSeq" id="XP_056489433.1">
    <property type="nucleotide sequence ID" value="XM_056630131.1"/>
</dbReference>
<organism evidence="1 2">
    <name type="scientific">Penicillium cosmopolitanum</name>
    <dbReference type="NCBI Taxonomy" id="1131564"/>
    <lineage>
        <taxon>Eukaryota</taxon>
        <taxon>Fungi</taxon>
        <taxon>Dikarya</taxon>
        <taxon>Ascomycota</taxon>
        <taxon>Pezizomycotina</taxon>
        <taxon>Eurotiomycetes</taxon>
        <taxon>Eurotiomycetidae</taxon>
        <taxon>Eurotiales</taxon>
        <taxon>Aspergillaceae</taxon>
        <taxon>Penicillium</taxon>
    </lineage>
</organism>
<dbReference type="OrthoDB" id="426293at2759"/>
<sequence>MESSEEAQKQRSRAHRRKTPVGLVGVGCVTHCLDDVRHGLRWAEETSPETYEKALGDAVRGSLRYEVEEILMYLLDEENATVGYLNPQRLFDMKSKPLWLEAVERGWDAGQLGSTFSHENLRFLDLACKDLDLVRCLSTMGRNRRWQNR</sequence>
<dbReference type="Proteomes" id="UP001147747">
    <property type="component" value="Unassembled WGS sequence"/>
</dbReference>
<name>A0A9X0BA32_9EURO</name>
<reference evidence="1" key="1">
    <citation type="submission" date="2022-12" db="EMBL/GenBank/DDBJ databases">
        <authorList>
            <person name="Petersen C."/>
        </authorList>
    </citation>
    <scope>NUCLEOTIDE SEQUENCE</scope>
    <source>
        <strain evidence="1">IBT 29677</strain>
    </source>
</reference>
<dbReference type="GeneID" id="81369111"/>
<comment type="caution">
    <text evidence="1">The sequence shown here is derived from an EMBL/GenBank/DDBJ whole genome shotgun (WGS) entry which is preliminary data.</text>
</comment>
<evidence type="ECO:0000313" key="2">
    <source>
        <dbReference type="Proteomes" id="UP001147747"/>
    </source>
</evidence>
<keyword evidence="2" id="KW-1185">Reference proteome</keyword>
<dbReference type="EMBL" id="JAPZBU010000006">
    <property type="protein sequence ID" value="KAJ5397381.1"/>
    <property type="molecule type" value="Genomic_DNA"/>
</dbReference>